<organism evidence="2">
    <name type="scientific">Brassica campestris</name>
    <name type="common">Field mustard</name>
    <dbReference type="NCBI Taxonomy" id="3711"/>
    <lineage>
        <taxon>Eukaryota</taxon>
        <taxon>Viridiplantae</taxon>
        <taxon>Streptophyta</taxon>
        <taxon>Embryophyta</taxon>
        <taxon>Tracheophyta</taxon>
        <taxon>Spermatophyta</taxon>
        <taxon>Magnoliopsida</taxon>
        <taxon>eudicotyledons</taxon>
        <taxon>Gunneridae</taxon>
        <taxon>Pentapetalae</taxon>
        <taxon>rosids</taxon>
        <taxon>malvids</taxon>
        <taxon>Brassicales</taxon>
        <taxon>Brassicaceae</taxon>
        <taxon>Brassiceae</taxon>
        <taxon>Brassica</taxon>
    </lineage>
</organism>
<reference evidence="2" key="1">
    <citation type="submission" date="2018-11" db="EMBL/GenBank/DDBJ databases">
        <authorList>
            <consortium name="Genoscope - CEA"/>
            <person name="William W."/>
        </authorList>
    </citation>
    <scope>NUCLEOTIDE SEQUENCE</scope>
</reference>
<dbReference type="Gramene" id="A05p19600.2_BraZ1">
    <property type="protein sequence ID" value="A05p19600.2_BraZ1.CDS"/>
    <property type="gene ID" value="A05g19600.2_BraZ1"/>
</dbReference>
<evidence type="ECO:0000313" key="2">
    <source>
        <dbReference type="EMBL" id="VDC71066.1"/>
    </source>
</evidence>
<dbReference type="InterPro" id="IPR046345">
    <property type="entry name" value="TraB_PrgY-like"/>
</dbReference>
<gene>
    <name evidence="2" type="ORF">BRAA05T20780Z</name>
    <name evidence="1" type="ORF">BRAPAZ1V2_A05P19600.2</name>
</gene>
<dbReference type="AlphaFoldDB" id="A0A3P5YTI9"/>
<protein>
    <submittedName>
        <fullName evidence="1">Uncharacterized protein</fullName>
    </submittedName>
</protein>
<dbReference type="Proteomes" id="UP000694005">
    <property type="component" value="Chromosome A05"/>
</dbReference>
<evidence type="ECO:0000313" key="1">
    <source>
        <dbReference type="EMBL" id="CAG7875439.1"/>
    </source>
</evidence>
<dbReference type="PANTHER" id="PTHR21530:SF12">
    <property type="entry name" value="TRAB FAMILY PROTEIN"/>
    <property type="match status" value="1"/>
</dbReference>
<proteinExistence type="predicted"/>
<dbReference type="EMBL" id="LS974621">
    <property type="protein sequence ID" value="CAG7875439.1"/>
    <property type="molecule type" value="Genomic_DNA"/>
</dbReference>
<dbReference type="EMBL" id="LR031570">
    <property type="protein sequence ID" value="VDC71066.1"/>
    <property type="molecule type" value="Genomic_DNA"/>
</dbReference>
<accession>A0A3P5YTI9</accession>
<name>A0A3P5YTI9_BRACM</name>
<sequence length="145" mass="17219">MRFRELVLVMMISTLERMKLELPDEYAKRVMVLTCDSKAEGGSCDVYLTGTVYFSEESCREVEAIVSYMKQDVLLHYSELFWSSLWSCYPCSLLWNVAMSLVFWFPTMWEVIDMWKKKHNPFGIAYEWFLAKTYFLCFRSSLMIA</sequence>
<dbReference type="PANTHER" id="PTHR21530">
    <property type="entry name" value="PHEROMONE SHUTDOWN PROTEIN"/>
    <property type="match status" value="1"/>
</dbReference>